<accession>A0A2T9YTM9</accession>
<dbReference type="AlphaFoldDB" id="A0A2T9YTM9"/>
<comment type="caution">
    <text evidence="1">The sequence shown here is derived from an EMBL/GenBank/DDBJ whole genome shotgun (WGS) entry which is preliminary data.</text>
</comment>
<protein>
    <submittedName>
        <fullName evidence="1">Uncharacterized protein</fullName>
    </submittedName>
</protein>
<proteinExistence type="predicted"/>
<gene>
    <name evidence="1" type="ORF">BB561_001664</name>
</gene>
<evidence type="ECO:0000313" key="1">
    <source>
        <dbReference type="EMBL" id="PVU95700.1"/>
    </source>
</evidence>
<organism evidence="1 2">
    <name type="scientific">Smittium simulii</name>
    <dbReference type="NCBI Taxonomy" id="133385"/>
    <lineage>
        <taxon>Eukaryota</taxon>
        <taxon>Fungi</taxon>
        <taxon>Fungi incertae sedis</taxon>
        <taxon>Zoopagomycota</taxon>
        <taxon>Kickxellomycotina</taxon>
        <taxon>Harpellomycetes</taxon>
        <taxon>Harpellales</taxon>
        <taxon>Legeriomycetaceae</taxon>
        <taxon>Smittium</taxon>
    </lineage>
</organism>
<keyword evidence="2" id="KW-1185">Reference proteome</keyword>
<reference evidence="1 2" key="1">
    <citation type="journal article" date="2018" name="MBio">
        <title>Comparative Genomics Reveals the Core Gene Toolbox for the Fungus-Insect Symbiosis.</title>
        <authorList>
            <person name="Wang Y."/>
            <person name="Stata M."/>
            <person name="Wang W."/>
            <person name="Stajich J.E."/>
            <person name="White M.M."/>
            <person name="Moncalvo J.M."/>
        </authorList>
    </citation>
    <scope>NUCLEOTIDE SEQUENCE [LARGE SCALE GENOMIC DNA]</scope>
    <source>
        <strain evidence="1 2">SWE-8-4</strain>
    </source>
</reference>
<evidence type="ECO:0000313" key="2">
    <source>
        <dbReference type="Proteomes" id="UP000245383"/>
    </source>
</evidence>
<dbReference type="Proteomes" id="UP000245383">
    <property type="component" value="Unassembled WGS sequence"/>
</dbReference>
<sequence>MHQQSYSDEDVLTYKLTVDVIKLKLCRLKANTDVSFMEEKNSFTNNSNR</sequence>
<name>A0A2T9YTM9_9FUNG</name>
<dbReference type="EMBL" id="MBFR01000049">
    <property type="protein sequence ID" value="PVU95700.1"/>
    <property type="molecule type" value="Genomic_DNA"/>
</dbReference>